<dbReference type="PANTHER" id="PTHR12993:SF26">
    <property type="entry name" value="1D-MYO-INOSITOL 2-ACETAMIDO-2-DEOXY-ALPHA-D-GLUCOPYRANOSIDE DEACETYLASE"/>
    <property type="match status" value="1"/>
</dbReference>
<dbReference type="NCBIfam" id="TIGR03445">
    <property type="entry name" value="mycothiol_MshB"/>
    <property type="match status" value="1"/>
</dbReference>
<dbReference type="GO" id="GO:0008270">
    <property type="term" value="F:zinc ion binding"/>
    <property type="evidence" value="ECO:0007669"/>
    <property type="project" value="UniProtKB-UniRule"/>
</dbReference>
<dbReference type="InterPro" id="IPR003737">
    <property type="entry name" value="GlcNAc_PI_deacetylase-related"/>
</dbReference>
<dbReference type="InterPro" id="IPR024078">
    <property type="entry name" value="LmbE-like_dom_sf"/>
</dbReference>
<keyword evidence="2 4" id="KW-0378">Hydrolase</keyword>
<comment type="function">
    <text evidence="4">Catalyzes the deacetylation of 1D-myo-inositol 2-acetamido-2-deoxy-alpha-D-glucopyranoside (GlcNAc-Ins) in the mycothiol biosynthesis pathway.</text>
</comment>
<dbReference type="Gene3D" id="3.40.50.10320">
    <property type="entry name" value="LmbE-like"/>
    <property type="match status" value="1"/>
</dbReference>
<dbReference type="PANTHER" id="PTHR12993">
    <property type="entry name" value="N-ACETYLGLUCOSAMINYL-PHOSPHATIDYLINOSITOL DE-N-ACETYLASE-RELATED"/>
    <property type="match status" value="1"/>
</dbReference>
<proteinExistence type="inferred from homology"/>
<gene>
    <name evidence="4 5" type="primary">mshB</name>
    <name evidence="5" type="ORF">PSU4_31050</name>
</gene>
<name>A0A511DH93_9PSEU</name>
<feature type="binding site" evidence="4">
    <location>
        <position position="36"/>
    </location>
    <ligand>
        <name>Zn(2+)</name>
        <dbReference type="ChEBI" id="CHEBI:29105"/>
    </ligand>
</feature>
<dbReference type="AlphaFoldDB" id="A0A511DH93"/>
<evidence type="ECO:0000313" key="5">
    <source>
        <dbReference type="EMBL" id="GEL24151.1"/>
    </source>
</evidence>
<dbReference type="SUPFAM" id="SSF102588">
    <property type="entry name" value="LmbE-like"/>
    <property type="match status" value="1"/>
</dbReference>
<feature type="binding site" evidence="4">
    <location>
        <position position="179"/>
    </location>
    <ligand>
        <name>Zn(2+)</name>
        <dbReference type="ChEBI" id="CHEBI:29105"/>
    </ligand>
</feature>
<keyword evidence="1 4" id="KW-0479">Metal-binding</keyword>
<dbReference type="GO" id="GO:0010125">
    <property type="term" value="P:mycothiol biosynthetic process"/>
    <property type="evidence" value="ECO:0007669"/>
    <property type="project" value="UniProtKB-UniRule"/>
</dbReference>
<comment type="similarity">
    <text evidence="4">Belongs to the MshB deacetylase family.</text>
</comment>
<accession>A0A511DH93</accession>
<dbReference type="Proteomes" id="UP000321685">
    <property type="component" value="Unassembled WGS sequence"/>
</dbReference>
<reference evidence="5 6" key="1">
    <citation type="submission" date="2019-07" db="EMBL/GenBank/DDBJ databases">
        <title>Whole genome shotgun sequence of Pseudonocardia sulfidoxydans NBRC 16205.</title>
        <authorList>
            <person name="Hosoyama A."/>
            <person name="Uohara A."/>
            <person name="Ohji S."/>
            <person name="Ichikawa N."/>
        </authorList>
    </citation>
    <scope>NUCLEOTIDE SEQUENCE [LARGE SCALE GENOMIC DNA]</scope>
    <source>
        <strain evidence="5 6">NBRC 16205</strain>
    </source>
</reference>
<feature type="binding site" evidence="4">
    <location>
        <position position="33"/>
    </location>
    <ligand>
        <name>Zn(2+)</name>
        <dbReference type="ChEBI" id="CHEBI:29105"/>
    </ligand>
</feature>
<sequence length="317" mass="33272">MPFVTWAGAANCRDPCDIGAVTASRRLVLVHAHPDDETLATGGVIARYAADPDTDVTVVTCTLGEEGEVIPAELAELAPDRADQLGGYRIGELARAIEALGGPRHLYLGGVGRFRDSGMALAGDGGVRATARADLHPRAFADPAKLAEEIDILVELLTDLQPQVVVTYADDGGYGHPDHVRAHEITVAAAARVASVAKVYFVVRGRSTLDAGLAGLAAEAGMPYRMPGPGELPSVPDETITTRIDCTAQRAARIAAIRAHVTQAYLWEKEDGLVAYAMSNDVAQPLIDVEEFVLAGAPVGLSETDLFSGVESEGVGR</sequence>
<dbReference type="HAMAP" id="MF_01696">
    <property type="entry name" value="MshB"/>
    <property type="match status" value="1"/>
</dbReference>
<comment type="cofactor">
    <cofactor evidence="4">
        <name>Zn(2+)</name>
        <dbReference type="ChEBI" id="CHEBI:29105"/>
    </cofactor>
    <text evidence="4">Binds 1 zinc ion per subunit.</text>
</comment>
<keyword evidence="6" id="KW-1185">Reference proteome</keyword>
<evidence type="ECO:0000256" key="2">
    <source>
        <dbReference type="ARBA" id="ARBA00022801"/>
    </source>
</evidence>
<dbReference type="InterPro" id="IPR017810">
    <property type="entry name" value="Mycothiol_biosynthesis_MshB"/>
</dbReference>
<dbReference type="Pfam" id="PF02585">
    <property type="entry name" value="PIG-L"/>
    <property type="match status" value="1"/>
</dbReference>
<evidence type="ECO:0000313" key="6">
    <source>
        <dbReference type="Proteomes" id="UP000321685"/>
    </source>
</evidence>
<dbReference type="GO" id="GO:0035595">
    <property type="term" value="F:N-acetylglucosaminylinositol deacetylase activity"/>
    <property type="evidence" value="ECO:0007669"/>
    <property type="project" value="UniProtKB-EC"/>
</dbReference>
<comment type="caution">
    <text evidence="5">The sequence shown here is derived from an EMBL/GenBank/DDBJ whole genome shotgun (WGS) entry which is preliminary data.</text>
</comment>
<evidence type="ECO:0000256" key="1">
    <source>
        <dbReference type="ARBA" id="ARBA00022723"/>
    </source>
</evidence>
<keyword evidence="3 4" id="KW-0862">Zinc</keyword>
<evidence type="ECO:0000256" key="4">
    <source>
        <dbReference type="HAMAP-Rule" id="MF_01696"/>
    </source>
</evidence>
<dbReference type="EMBL" id="BJVJ01000029">
    <property type="protein sequence ID" value="GEL24151.1"/>
    <property type="molecule type" value="Genomic_DNA"/>
</dbReference>
<dbReference type="EC" id="3.5.1.103" evidence="4"/>
<comment type="catalytic activity">
    <reaction evidence="4">
        <text>1D-myo-inositol 2-acetamido-2-deoxy-alpha-D-glucopyranoside + H2O = 1D-myo-inositol 2-amino-2-deoxy-alpha-D-glucopyranoside + acetate</text>
        <dbReference type="Rhea" id="RHEA:26180"/>
        <dbReference type="ChEBI" id="CHEBI:15377"/>
        <dbReference type="ChEBI" id="CHEBI:30089"/>
        <dbReference type="ChEBI" id="CHEBI:52442"/>
        <dbReference type="ChEBI" id="CHEBI:58886"/>
        <dbReference type="EC" id="3.5.1.103"/>
    </reaction>
</comment>
<evidence type="ECO:0000256" key="3">
    <source>
        <dbReference type="ARBA" id="ARBA00022833"/>
    </source>
</evidence>
<organism evidence="5 6">
    <name type="scientific">Pseudonocardia sulfidoxydans NBRC 16205</name>
    <dbReference type="NCBI Taxonomy" id="1223511"/>
    <lineage>
        <taxon>Bacteria</taxon>
        <taxon>Bacillati</taxon>
        <taxon>Actinomycetota</taxon>
        <taxon>Actinomycetes</taxon>
        <taxon>Pseudonocardiales</taxon>
        <taxon>Pseudonocardiaceae</taxon>
        <taxon>Pseudonocardia</taxon>
    </lineage>
</organism>
<protein>
    <recommendedName>
        <fullName evidence="4">1D-myo-inositol 2-acetamido-2-deoxy-alpha-D-glucopyranoside deacetylase</fullName>
        <shortName evidence="4">GlcNAc-Ins deacetylase</shortName>
        <ecNumber evidence="4">3.5.1.103</ecNumber>
    </recommendedName>
    <alternativeName>
        <fullName evidence="4">N-acetyl-1-D-myo-inositol-2-amino-2-deoxy-alpha-D-glucopyranoside deacetylase</fullName>
    </alternativeName>
</protein>